<dbReference type="SUPFAM" id="SSF81296">
    <property type="entry name" value="E set domains"/>
    <property type="match status" value="1"/>
</dbReference>
<dbReference type="InterPro" id="IPR015919">
    <property type="entry name" value="Cadherin-like_sf"/>
</dbReference>
<dbReference type="InterPro" id="IPR011042">
    <property type="entry name" value="6-blade_b-propeller_TolB-like"/>
</dbReference>
<dbReference type="NCBIfam" id="TIGR04183">
    <property type="entry name" value="Por_Secre_tail"/>
    <property type="match status" value="1"/>
</dbReference>
<dbReference type="EMBL" id="CP022743">
    <property type="protein sequence ID" value="ASU34330.1"/>
    <property type="molecule type" value="Genomic_DNA"/>
</dbReference>
<dbReference type="SUPFAM" id="SSF63829">
    <property type="entry name" value="Calcium-dependent phosphotriesterase"/>
    <property type="match status" value="2"/>
</dbReference>
<reference evidence="4 5" key="1">
    <citation type="submission" date="2017-08" db="EMBL/GenBank/DDBJ databases">
        <title>Complete genome sequence of Mucilaginibacter sp. strain BJC16-A31.</title>
        <authorList>
            <consortium name="Henan University of Science and Technology"/>
            <person name="You X."/>
        </authorList>
    </citation>
    <scope>NUCLEOTIDE SEQUENCE [LARGE SCALE GENOMIC DNA]</scope>
    <source>
        <strain evidence="4 5">BJC16-A31</strain>
    </source>
</reference>
<dbReference type="Pfam" id="PF05345">
    <property type="entry name" value="He_PIG"/>
    <property type="match status" value="2"/>
</dbReference>
<evidence type="ECO:0000313" key="5">
    <source>
        <dbReference type="Proteomes" id="UP000215002"/>
    </source>
</evidence>
<dbReference type="RefSeq" id="WP_094570693.1">
    <property type="nucleotide sequence ID" value="NZ_CP022743.1"/>
</dbReference>
<dbReference type="PANTHER" id="PTHR13833:SF71">
    <property type="entry name" value="NHL DOMAIN-CONTAINING PROTEIN"/>
    <property type="match status" value="1"/>
</dbReference>
<name>A0A223NX12_9SPHI</name>
<dbReference type="InterPro" id="IPR001258">
    <property type="entry name" value="NHL_repeat"/>
</dbReference>
<evidence type="ECO:0000259" key="3">
    <source>
        <dbReference type="Pfam" id="PF25021"/>
    </source>
</evidence>
<feature type="domain" description="Teneurin NHL" evidence="3">
    <location>
        <begin position="505"/>
        <end position="654"/>
    </location>
</feature>
<dbReference type="InterPro" id="IPR056822">
    <property type="entry name" value="TEN_NHL"/>
</dbReference>
<protein>
    <recommendedName>
        <fullName evidence="6">Secretion system C-terminal sorting domain-containing protein</fullName>
    </recommendedName>
</protein>
<organism evidence="4 5">
    <name type="scientific">Mucilaginibacter xinganensis</name>
    <dbReference type="NCBI Taxonomy" id="1234841"/>
    <lineage>
        <taxon>Bacteria</taxon>
        <taxon>Pseudomonadati</taxon>
        <taxon>Bacteroidota</taxon>
        <taxon>Sphingobacteriia</taxon>
        <taxon>Sphingobacteriales</taxon>
        <taxon>Sphingobacteriaceae</taxon>
        <taxon>Mucilaginibacter</taxon>
    </lineage>
</organism>
<dbReference type="InterPro" id="IPR026444">
    <property type="entry name" value="Secre_tail"/>
</dbReference>
<gene>
    <name evidence="4" type="ORF">MuYL_2443</name>
</gene>
<dbReference type="PANTHER" id="PTHR13833">
    <property type="match status" value="1"/>
</dbReference>
<keyword evidence="5" id="KW-1185">Reference proteome</keyword>
<dbReference type="Gene3D" id="2.120.10.30">
    <property type="entry name" value="TolB, C-terminal domain"/>
    <property type="match status" value="4"/>
</dbReference>
<sequence>MLRFYPQVFYKLLLITTTFLFAGNIFAQKPNITYTTPLTFTAGKAVKLIPVNTGGSIPASQFGKVSTFAGNGQYGTVNGKGTAASFASPSGIAVDSLGNLYVSDRNIPNNAGKHAFIRKITPGGVVSTYAGNGTDGSADGPAASASFNNPAGLAADINRNIYVVEPFGGTYSNGLVRKISAGGVVTTVAGGGAPGIRINAQDGQGTSASLSVPVGITLDNAGNIYLTTQNKIRKINTSQYVSTFAGDGSPGFIDGYGTTARFNQPIGIVADNSGNLFIADYYNLRLRKITPDSLVSTEAGYGAIGNNDGPGTTASFNNLSGLAIDGVGNKYVLDGNGSLRKVSPGGVVTTIVKGLSGATITYYHGSIYFPGINTIMRVDVTGSYTIQGPSLPDGLVFDPNTGIISGTPNVPGGPQTFYITASNSYGSSTASVTIDVKLPPAPKYMKPPKIAYNNVPAYFVTSTPIIPLAPKNTGGVVPQTTYGSTSIIAGGGPPTISFDAIGTKASFIYPLNLATDASGNIYVTDRSKVRRISPNAVVTTLDMNGKFTSNPPPGLASAALFPGINGVALDGAGNIYISENLYSTIQKVSHSGMIGPFAGTTISGSKQKDGTGNAAAFSHPGGMVVSKTGDLYVTDVASIRKITPAGVVTTFAGNLTDNAGVSFKAGHPPDGVGSHAFFELPQGMAMDTAENLFVTDLNAHNIRKITKDSVVSTVVSGLINPSYGIGVDIKDNLYYSANYPVYPNTGPVTTTGQTIDRDGNLIIADVNTQTISKMILTGYTIDSVLPAGLTFDGKTGIISGTPTTPAPAKAYIVTAYNAGGNSSYVIHITVASNAAPTITSITPAAAITDGTIVINGNNFTAATNVTFGDTPAKSFVISSPTVITAVVDNGSTGNVSVKTPFGTGTFGGFIFVPLPAITANGPVTFLSTGSVVLTASPATGYNYQWSNGGTVIAGATASTYIAKQSGAYTVTITANGVSQTSAVVNVKSVFTLPANNFSVSATSATCIGNNDGSVNITAVQSMAYTATITGNGLSTPYPFTTSTAINNIAAGSYHVCITVAGQPDYAQCYDVVITEPKNLSVYSVINSDNSLTLGLSGGSRYNIILNGTAYATSSNSITLPLGEGTNDLTVTTDRLCQGSFKRFINISGKIIPYPMPFQNSLNLNVGNTMVNNVSIEIHNVGDGKLVYTKQYINQSGVIQLDLTGLQGGVYALHLSTDSSDKIFKIIKK</sequence>
<dbReference type="GO" id="GO:0005509">
    <property type="term" value="F:calcium ion binding"/>
    <property type="evidence" value="ECO:0007669"/>
    <property type="project" value="InterPro"/>
</dbReference>
<accession>A0A223NX12</accession>
<dbReference type="AlphaFoldDB" id="A0A223NX12"/>
<dbReference type="Gene3D" id="2.40.10.500">
    <property type="match status" value="1"/>
</dbReference>
<feature type="domain" description="Secretion system C-terminal sorting" evidence="2">
    <location>
        <begin position="1153"/>
        <end position="1226"/>
    </location>
</feature>
<dbReference type="InterPro" id="IPR014756">
    <property type="entry name" value="Ig_E-set"/>
</dbReference>
<dbReference type="Pfam" id="PF18962">
    <property type="entry name" value="Por_Secre_tail"/>
    <property type="match status" value="1"/>
</dbReference>
<dbReference type="GO" id="GO:0016020">
    <property type="term" value="C:membrane"/>
    <property type="evidence" value="ECO:0007669"/>
    <property type="project" value="InterPro"/>
</dbReference>
<dbReference type="InterPro" id="IPR013783">
    <property type="entry name" value="Ig-like_fold"/>
</dbReference>
<proteinExistence type="predicted"/>
<evidence type="ECO:0000259" key="2">
    <source>
        <dbReference type="Pfam" id="PF18962"/>
    </source>
</evidence>
<dbReference type="Gene3D" id="2.60.40.10">
    <property type="entry name" value="Immunoglobulins"/>
    <property type="match status" value="3"/>
</dbReference>
<dbReference type="Pfam" id="PF25021">
    <property type="entry name" value="TEN_NHL"/>
    <property type="match status" value="1"/>
</dbReference>
<evidence type="ECO:0008006" key="6">
    <source>
        <dbReference type="Google" id="ProtNLM"/>
    </source>
</evidence>
<dbReference type="SUPFAM" id="SSF49313">
    <property type="entry name" value="Cadherin-like"/>
    <property type="match status" value="2"/>
</dbReference>
<evidence type="ECO:0000256" key="1">
    <source>
        <dbReference type="ARBA" id="ARBA00022737"/>
    </source>
</evidence>
<evidence type="ECO:0000313" key="4">
    <source>
        <dbReference type="EMBL" id="ASU34330.1"/>
    </source>
</evidence>
<dbReference type="Proteomes" id="UP000215002">
    <property type="component" value="Chromosome"/>
</dbReference>
<dbReference type="Pfam" id="PF01436">
    <property type="entry name" value="NHL"/>
    <property type="match status" value="1"/>
</dbReference>
<keyword evidence="1" id="KW-0677">Repeat</keyword>
<dbReference type="KEGG" id="muc:MuYL_2443"/>
<dbReference type="OrthoDB" id="1110382at2"/>
<dbReference type="Gene3D" id="2.60.40.3080">
    <property type="match status" value="1"/>
</dbReference>